<evidence type="ECO:0000256" key="1">
    <source>
        <dbReference type="SAM" id="MobiDB-lite"/>
    </source>
</evidence>
<dbReference type="Proteomes" id="UP000219286">
    <property type="component" value="Unassembled WGS sequence"/>
</dbReference>
<feature type="domain" description="BZIP" evidence="2">
    <location>
        <begin position="77"/>
        <end position="122"/>
    </location>
</feature>
<dbReference type="InterPro" id="IPR004827">
    <property type="entry name" value="bZIP"/>
</dbReference>
<dbReference type="AlphaFoldDB" id="A0A2H2ZAN4"/>
<feature type="compositionally biased region" description="Basic and acidic residues" evidence="1">
    <location>
        <begin position="66"/>
        <end position="80"/>
    </location>
</feature>
<evidence type="ECO:0000259" key="2">
    <source>
        <dbReference type="Pfam" id="PF00170"/>
    </source>
</evidence>
<feature type="region of interest" description="Disordered" evidence="1">
    <location>
        <begin position="21"/>
        <end position="80"/>
    </location>
</feature>
<feature type="region of interest" description="Disordered" evidence="1">
    <location>
        <begin position="456"/>
        <end position="478"/>
    </location>
</feature>
<keyword evidence="4" id="KW-1185">Reference proteome</keyword>
<dbReference type="CDD" id="cd14688">
    <property type="entry name" value="bZIP_YAP"/>
    <property type="match status" value="1"/>
</dbReference>
<protein>
    <submittedName>
        <fullName evidence="3">Bzip family transcription factor</fullName>
    </submittedName>
</protein>
<dbReference type="InterPro" id="IPR046347">
    <property type="entry name" value="bZIP_sf"/>
</dbReference>
<proteinExistence type="predicted"/>
<dbReference type="PANTHER" id="PTHR40618">
    <property type="entry name" value="B-ZIP TRANSCRIPTION FACTOR (EUROFUNG)-RELATED"/>
    <property type="match status" value="1"/>
</dbReference>
<comment type="caution">
    <text evidence="3">The sequence shown here is derived from an EMBL/GenBank/DDBJ whole genome shotgun (WGS) entry which is preliminary data.</text>
</comment>
<sequence>MSRVTRSALPSLQSEISILNAEKYGELPRSPPESRADDIVVNGKRSSLSDHDEEDGVQKKRSRGRPRLDTKDETAADRRRTQIRLAQRAYRHRKDTAITTLEQRVKDLEASNEAMSKEFTNFYDIILSEGIFDLVPHAAPRLRLIADRLLRISSMVETGNITPPESDDPITAKPAVTGKGANDITADLAAQAVVLEPEFAASFSNTQQHHPSAFNYEVIAQATPNNASFPFFAAFETTTTSQPQSSGYMSNPSPYPRLSPPVFGFTERTFSKRLQKTTLERGLRLATMKNPPPEQYATVFGFCLLFESRDAIIRRLAAGLKRVQNESLDWKMSSSDHFGFLDNAFATAGADDLGHALLSLGKPTTNFSGLTASFGQQPPVSSDERTEQRIRMVCQNFEGEFFTADEVELFLRKIGLVIPPNVDYLETELDLNDLQAADEASTKNLFSSIGLSPGSSGLGSGNSNNNNNDNNSNSMWHMNASSMGDFSSALRGDSSEGQNTRKTVFGEESDLTGEVAAFLNSHDFGQMWSTGSSWPKTKVSVDVRRLIDELGSRSVCLGRVPGVRPKDVIRAVKIAAGLPVTTP</sequence>
<accession>A0A2H2ZAN4</accession>
<dbReference type="SUPFAM" id="SSF57959">
    <property type="entry name" value="Leucine zipper domain"/>
    <property type="match status" value="1"/>
</dbReference>
<organism evidence="3 4">
    <name type="scientific">Trichoderma parareesei</name>
    <name type="common">Filamentous fungus</name>
    <dbReference type="NCBI Taxonomy" id="858221"/>
    <lineage>
        <taxon>Eukaryota</taxon>
        <taxon>Fungi</taxon>
        <taxon>Dikarya</taxon>
        <taxon>Ascomycota</taxon>
        <taxon>Pezizomycotina</taxon>
        <taxon>Sordariomycetes</taxon>
        <taxon>Hypocreomycetidae</taxon>
        <taxon>Hypocreales</taxon>
        <taxon>Hypocreaceae</taxon>
        <taxon>Trichoderma</taxon>
    </lineage>
</organism>
<evidence type="ECO:0000313" key="4">
    <source>
        <dbReference type="Proteomes" id="UP000219286"/>
    </source>
</evidence>
<dbReference type="Pfam" id="PF00170">
    <property type="entry name" value="bZIP_1"/>
    <property type="match status" value="1"/>
</dbReference>
<feature type="region of interest" description="Disordered" evidence="1">
    <location>
        <begin position="487"/>
        <end position="506"/>
    </location>
</feature>
<dbReference type="EMBL" id="LFMI01000491">
    <property type="protein sequence ID" value="OTA04259.1"/>
    <property type="molecule type" value="Genomic_DNA"/>
</dbReference>
<dbReference type="PANTHER" id="PTHR40618:SF1">
    <property type="entry name" value="B-ZIP TRANSCRIPTION FACTOR (EUROFUNG)"/>
    <property type="match status" value="1"/>
</dbReference>
<feature type="compositionally biased region" description="Low complexity" evidence="1">
    <location>
        <begin position="456"/>
        <end position="474"/>
    </location>
</feature>
<reference evidence="3 4" key="1">
    <citation type="journal article" date="2015" name="Genome Announc.">
        <title>Genome sequence and annotation of Trichoderma parareesei, the ancestor of the cellulase producer Trichoderma reesei.</title>
        <authorList>
            <person name="Yang D."/>
            <person name="Pomraning K."/>
            <person name="Kopchinskiy A."/>
            <person name="Karimi Aghcheh R."/>
            <person name="Atanasova L."/>
            <person name="Chenthamara K."/>
            <person name="Baker S.E."/>
            <person name="Zhang R."/>
            <person name="Shen Q."/>
            <person name="Freitag M."/>
            <person name="Kubicek C.P."/>
            <person name="Druzhinina I.S."/>
        </authorList>
    </citation>
    <scope>NUCLEOTIDE SEQUENCE [LARGE SCALE GENOMIC DNA]</scope>
    <source>
        <strain evidence="3 4">CBS 125925</strain>
    </source>
</reference>
<dbReference type="GO" id="GO:0003700">
    <property type="term" value="F:DNA-binding transcription factor activity"/>
    <property type="evidence" value="ECO:0007669"/>
    <property type="project" value="InterPro"/>
</dbReference>
<gene>
    <name evidence="3" type="ORF">A9Z42_0048260</name>
</gene>
<dbReference type="OrthoDB" id="3555317at2759"/>
<evidence type="ECO:0000313" key="3">
    <source>
        <dbReference type="EMBL" id="OTA04259.1"/>
    </source>
</evidence>
<name>A0A2H2ZAN4_TRIPA</name>
<dbReference type="Gene3D" id="1.20.5.170">
    <property type="match status" value="1"/>
</dbReference>